<feature type="region of interest" description="Disordered" evidence="1">
    <location>
        <begin position="127"/>
        <end position="150"/>
    </location>
</feature>
<protein>
    <submittedName>
        <fullName evidence="2">Uncharacterized protein</fullName>
    </submittedName>
</protein>
<dbReference type="Proteomes" id="UP001215598">
    <property type="component" value="Unassembled WGS sequence"/>
</dbReference>
<feature type="region of interest" description="Disordered" evidence="1">
    <location>
        <begin position="170"/>
        <end position="233"/>
    </location>
</feature>
<proteinExistence type="predicted"/>
<feature type="compositionally biased region" description="Low complexity" evidence="1">
    <location>
        <begin position="140"/>
        <end position="150"/>
    </location>
</feature>
<evidence type="ECO:0000313" key="2">
    <source>
        <dbReference type="EMBL" id="KAJ7701596.1"/>
    </source>
</evidence>
<reference evidence="2" key="1">
    <citation type="submission" date="2023-03" db="EMBL/GenBank/DDBJ databases">
        <title>Massive genome expansion in bonnet fungi (Mycena s.s.) driven by repeated elements and novel gene families across ecological guilds.</title>
        <authorList>
            <consortium name="Lawrence Berkeley National Laboratory"/>
            <person name="Harder C.B."/>
            <person name="Miyauchi S."/>
            <person name="Viragh M."/>
            <person name="Kuo A."/>
            <person name="Thoen E."/>
            <person name="Andreopoulos B."/>
            <person name="Lu D."/>
            <person name="Skrede I."/>
            <person name="Drula E."/>
            <person name="Henrissat B."/>
            <person name="Morin E."/>
            <person name="Kohler A."/>
            <person name="Barry K."/>
            <person name="LaButti K."/>
            <person name="Morin E."/>
            <person name="Salamov A."/>
            <person name="Lipzen A."/>
            <person name="Mereny Z."/>
            <person name="Hegedus B."/>
            <person name="Baldrian P."/>
            <person name="Stursova M."/>
            <person name="Weitz H."/>
            <person name="Taylor A."/>
            <person name="Grigoriev I.V."/>
            <person name="Nagy L.G."/>
            <person name="Martin F."/>
            <person name="Kauserud H."/>
        </authorList>
    </citation>
    <scope>NUCLEOTIDE SEQUENCE</scope>
    <source>
        <strain evidence="2">CBHHK182m</strain>
    </source>
</reference>
<feature type="region of interest" description="Disordered" evidence="1">
    <location>
        <begin position="294"/>
        <end position="347"/>
    </location>
</feature>
<accession>A0AAD7DWR5</accession>
<sequence length="482" mass="52031">MSVQTSTTGDSLPGYFKAPAKLIKNLGDWGWQRFGDKFQWDYDALEHGVQRDGFSCGIVMRNTVERKVYPATPLWIPRGAVLQRVQHFLKYARRQIKIETPENSKSTAANVGSAAAVTHLRMSIKDLLNPADSPGDNESTHSTINSASSSISSEFSDTDVLLGRAIWDDNESGVDGTELERAESDHDTNMSFAPSSDDYFTDRDGGSDSAMDGGPESAMDGGSESAMDGGSESAMDVDVDDVAAAHEREKPGPAMEEVLPEKIVVPAKAEGTKSKGKGKGKQGSLLNFQFFTRPAASDGSSSNKKRRLSVGADDDSASGSSILPTKKKPKKDRAPTPPNVGISRSAKASQAAMAKLKSGTFEIDETQYADWKAKILVADVNAVCLGDQDPLDVRRVRHSVCGSIVSCRQPYEASRFVSHCNSKCPIMHRDAGMLPSALKKMLFTGSKKQPDAPLVEKPCPGIMKLRQAGMRTSLYPPLFTDD</sequence>
<evidence type="ECO:0000313" key="3">
    <source>
        <dbReference type="Proteomes" id="UP001215598"/>
    </source>
</evidence>
<name>A0AAD7DWR5_9AGAR</name>
<feature type="compositionally biased region" description="Basic and acidic residues" evidence="1">
    <location>
        <begin position="178"/>
        <end position="188"/>
    </location>
</feature>
<keyword evidence="3" id="KW-1185">Reference proteome</keyword>
<evidence type="ECO:0000256" key="1">
    <source>
        <dbReference type="SAM" id="MobiDB-lite"/>
    </source>
</evidence>
<gene>
    <name evidence="2" type="ORF">B0H16DRAFT_1902668</name>
</gene>
<organism evidence="2 3">
    <name type="scientific">Mycena metata</name>
    <dbReference type="NCBI Taxonomy" id="1033252"/>
    <lineage>
        <taxon>Eukaryota</taxon>
        <taxon>Fungi</taxon>
        <taxon>Dikarya</taxon>
        <taxon>Basidiomycota</taxon>
        <taxon>Agaricomycotina</taxon>
        <taxon>Agaricomycetes</taxon>
        <taxon>Agaricomycetidae</taxon>
        <taxon>Agaricales</taxon>
        <taxon>Marasmiineae</taxon>
        <taxon>Mycenaceae</taxon>
        <taxon>Mycena</taxon>
    </lineage>
</organism>
<dbReference type="EMBL" id="JARKIB010000531">
    <property type="protein sequence ID" value="KAJ7701596.1"/>
    <property type="molecule type" value="Genomic_DNA"/>
</dbReference>
<dbReference type="AlphaFoldDB" id="A0AAD7DWR5"/>
<comment type="caution">
    <text evidence="2">The sequence shown here is derived from an EMBL/GenBank/DDBJ whole genome shotgun (WGS) entry which is preliminary data.</text>
</comment>